<dbReference type="STRING" id="6573.A0A210PT69"/>
<dbReference type="InterPro" id="IPR036291">
    <property type="entry name" value="NAD(P)-bd_dom_sf"/>
</dbReference>
<evidence type="ECO:0000256" key="2">
    <source>
        <dbReference type="ARBA" id="ARBA00022490"/>
    </source>
</evidence>
<dbReference type="Pfam" id="PF00106">
    <property type="entry name" value="adh_short"/>
    <property type="match status" value="1"/>
</dbReference>
<proteinExistence type="predicted"/>
<evidence type="ECO:0000256" key="1">
    <source>
        <dbReference type="ARBA" id="ARBA00004496"/>
    </source>
</evidence>
<evidence type="ECO:0000256" key="4">
    <source>
        <dbReference type="ARBA" id="ARBA00023002"/>
    </source>
</evidence>
<keyword evidence="2" id="KW-0963">Cytoplasm</keyword>
<reference evidence="5 6" key="1">
    <citation type="journal article" date="2017" name="Nat. Ecol. Evol.">
        <title>Scallop genome provides insights into evolution of bilaterian karyotype and development.</title>
        <authorList>
            <person name="Wang S."/>
            <person name="Zhang J."/>
            <person name="Jiao W."/>
            <person name="Li J."/>
            <person name="Xun X."/>
            <person name="Sun Y."/>
            <person name="Guo X."/>
            <person name="Huan P."/>
            <person name="Dong B."/>
            <person name="Zhang L."/>
            <person name="Hu X."/>
            <person name="Sun X."/>
            <person name="Wang J."/>
            <person name="Zhao C."/>
            <person name="Wang Y."/>
            <person name="Wang D."/>
            <person name="Huang X."/>
            <person name="Wang R."/>
            <person name="Lv J."/>
            <person name="Li Y."/>
            <person name="Zhang Z."/>
            <person name="Liu B."/>
            <person name="Lu W."/>
            <person name="Hui Y."/>
            <person name="Liang J."/>
            <person name="Zhou Z."/>
            <person name="Hou R."/>
            <person name="Li X."/>
            <person name="Liu Y."/>
            <person name="Li H."/>
            <person name="Ning X."/>
            <person name="Lin Y."/>
            <person name="Zhao L."/>
            <person name="Xing Q."/>
            <person name="Dou J."/>
            <person name="Li Y."/>
            <person name="Mao J."/>
            <person name="Guo H."/>
            <person name="Dou H."/>
            <person name="Li T."/>
            <person name="Mu C."/>
            <person name="Jiang W."/>
            <person name="Fu Q."/>
            <person name="Fu X."/>
            <person name="Miao Y."/>
            <person name="Liu J."/>
            <person name="Yu Q."/>
            <person name="Li R."/>
            <person name="Liao H."/>
            <person name="Li X."/>
            <person name="Kong Y."/>
            <person name="Jiang Z."/>
            <person name="Chourrout D."/>
            <person name="Li R."/>
            <person name="Bao Z."/>
        </authorList>
    </citation>
    <scope>NUCLEOTIDE SEQUENCE [LARGE SCALE GENOMIC DNA]</scope>
    <source>
        <strain evidence="5 6">PY_sf001</strain>
    </source>
</reference>
<dbReference type="Gene3D" id="3.40.50.720">
    <property type="entry name" value="NAD(P)-binding Rossmann-like Domain"/>
    <property type="match status" value="1"/>
</dbReference>
<evidence type="ECO:0000313" key="5">
    <source>
        <dbReference type="EMBL" id="OWF39681.1"/>
    </source>
</evidence>
<evidence type="ECO:0000256" key="3">
    <source>
        <dbReference type="ARBA" id="ARBA00022857"/>
    </source>
</evidence>
<dbReference type="SUPFAM" id="SSF51735">
    <property type="entry name" value="NAD(P)-binding Rossmann-fold domains"/>
    <property type="match status" value="1"/>
</dbReference>
<accession>A0A210PT69</accession>
<sequence length="270" mass="30112">MEKPGNLFLKKTFVVITGASRGLGRCMALQFGAKFPATSVLVLMARNVEALESVKSEVLSLAPNISVLVRQYDQGHSENKDYFKDIFNEIIAENNFSQADFEQYMIVHNCATIGDVSKRSLELSDSTSVRKYYDINLTGMILLNTSFFQTFSDSTKSRVVVNMTSAGTSTPVPPLQLYCAGKAARDMYMRVLAVEEPSLRILTFAPGASDTDMMRGVENMCPLKSMVEMLKQFRADGTMTLPDVPISKLVQILEENRFENAVYVESDKLF</sequence>
<dbReference type="PANTHER" id="PTHR44085:SF2">
    <property type="entry name" value="SEPIAPTERIN REDUCTASE"/>
    <property type="match status" value="1"/>
</dbReference>
<gene>
    <name evidence="5" type="ORF">KP79_PYT19102</name>
</gene>
<evidence type="ECO:0000313" key="6">
    <source>
        <dbReference type="Proteomes" id="UP000242188"/>
    </source>
</evidence>
<organism evidence="5 6">
    <name type="scientific">Mizuhopecten yessoensis</name>
    <name type="common">Japanese scallop</name>
    <name type="synonym">Patinopecten yessoensis</name>
    <dbReference type="NCBI Taxonomy" id="6573"/>
    <lineage>
        <taxon>Eukaryota</taxon>
        <taxon>Metazoa</taxon>
        <taxon>Spiralia</taxon>
        <taxon>Lophotrochozoa</taxon>
        <taxon>Mollusca</taxon>
        <taxon>Bivalvia</taxon>
        <taxon>Autobranchia</taxon>
        <taxon>Pteriomorphia</taxon>
        <taxon>Pectinida</taxon>
        <taxon>Pectinoidea</taxon>
        <taxon>Pectinidae</taxon>
        <taxon>Mizuhopecten</taxon>
    </lineage>
</organism>
<keyword evidence="3" id="KW-0521">NADP</keyword>
<dbReference type="PANTHER" id="PTHR44085">
    <property type="entry name" value="SEPIAPTERIN REDUCTASE"/>
    <property type="match status" value="1"/>
</dbReference>
<dbReference type="InterPro" id="IPR051721">
    <property type="entry name" value="Biopterin_syn/organic_redct"/>
</dbReference>
<dbReference type="GO" id="GO:0005737">
    <property type="term" value="C:cytoplasm"/>
    <property type="evidence" value="ECO:0007669"/>
    <property type="project" value="UniProtKB-SubCell"/>
</dbReference>
<dbReference type="GO" id="GO:0006729">
    <property type="term" value="P:tetrahydrobiopterin biosynthetic process"/>
    <property type="evidence" value="ECO:0007669"/>
    <property type="project" value="TreeGrafter"/>
</dbReference>
<dbReference type="Proteomes" id="UP000242188">
    <property type="component" value="Unassembled WGS sequence"/>
</dbReference>
<keyword evidence="6" id="KW-1185">Reference proteome</keyword>
<dbReference type="AlphaFoldDB" id="A0A210PT69"/>
<dbReference type="InterPro" id="IPR002347">
    <property type="entry name" value="SDR_fam"/>
</dbReference>
<dbReference type="OrthoDB" id="153074at2759"/>
<comment type="caution">
    <text evidence="5">The sequence shown here is derived from an EMBL/GenBank/DDBJ whole genome shotgun (WGS) entry which is preliminary data.</text>
</comment>
<name>A0A210PT69_MIZYE</name>
<keyword evidence="4" id="KW-0560">Oxidoreductase</keyword>
<dbReference type="GO" id="GO:0004757">
    <property type="term" value="F:sepiapterin reductase (NADP+) activity"/>
    <property type="evidence" value="ECO:0007669"/>
    <property type="project" value="TreeGrafter"/>
</dbReference>
<comment type="subcellular location">
    <subcellularLocation>
        <location evidence="1">Cytoplasm</location>
    </subcellularLocation>
</comment>
<protein>
    <submittedName>
        <fullName evidence="5">Sepiapterin reductase</fullName>
    </submittedName>
</protein>
<dbReference type="EMBL" id="NEDP02005515">
    <property type="protein sequence ID" value="OWF39681.1"/>
    <property type="molecule type" value="Genomic_DNA"/>
</dbReference>
<dbReference type="PRINTS" id="PR00081">
    <property type="entry name" value="GDHRDH"/>
</dbReference>